<sequence>MCDGASIIVTGSTAGMIRGATDNPTMGPGGAGYAWSKRVVMEDVEEMCLHLALRMIQINAIHPTNCNTHLLQNDGMYSMFRPDLTQAGKKATREDAEPLFTLFRAMPTPYVEPEDIANLGVFLASDESRYITGQHIRVDAGPAEVANGPGRWDVPPECLTNGPVVVQSDSRIMVWCRTTPETMGREQCRLTRQRCRSTP</sequence>
<proteinExistence type="inferred from homology"/>
<evidence type="ECO:0000313" key="3">
    <source>
        <dbReference type="EMBL" id="CPR07391.1"/>
    </source>
</evidence>
<dbReference type="GO" id="GO:0016491">
    <property type="term" value="F:oxidoreductase activity"/>
    <property type="evidence" value="ECO:0007669"/>
    <property type="project" value="UniProtKB-KW"/>
</dbReference>
<dbReference type="SUPFAM" id="SSF51735">
    <property type="entry name" value="NAD(P)-binding Rossmann-fold domains"/>
    <property type="match status" value="1"/>
</dbReference>
<comment type="similarity">
    <text evidence="1">Belongs to the short-chain dehydrogenases/reductases (SDR) family.</text>
</comment>
<reference evidence="3 4" key="1">
    <citation type="submission" date="2015-03" db="EMBL/GenBank/DDBJ databases">
        <authorList>
            <person name="Murphy D."/>
        </authorList>
    </citation>
    <scope>NUCLEOTIDE SEQUENCE [LARGE SCALE GENOMIC DNA]</scope>
    <source>
        <strain evidence="3 4">DSM 44277</strain>
    </source>
</reference>
<dbReference type="Gene3D" id="3.40.50.720">
    <property type="entry name" value="NAD(P)-binding Rossmann-like Domain"/>
    <property type="match status" value="1"/>
</dbReference>
<dbReference type="PANTHER" id="PTHR43180:SF66">
    <property type="entry name" value="SHORT-CHAIN DEHYDROGENASE_REDUCTASE FAMILY PROTEIN"/>
    <property type="match status" value="1"/>
</dbReference>
<dbReference type="InterPro" id="IPR036291">
    <property type="entry name" value="NAD(P)-bd_dom_sf"/>
</dbReference>
<evidence type="ECO:0000256" key="1">
    <source>
        <dbReference type="ARBA" id="ARBA00006484"/>
    </source>
</evidence>
<dbReference type="AlphaFoldDB" id="A0A0U0W4G8"/>
<dbReference type="EMBL" id="CSTD01000001">
    <property type="protein sequence ID" value="CPR07391.1"/>
    <property type="molecule type" value="Genomic_DNA"/>
</dbReference>
<gene>
    <name evidence="3" type="ORF">BN971_01001</name>
</gene>
<evidence type="ECO:0000256" key="2">
    <source>
        <dbReference type="ARBA" id="ARBA00023002"/>
    </source>
</evidence>
<organism evidence="3 4">
    <name type="scientific">Mycobacterium bohemicum DSM 44277</name>
    <dbReference type="NCBI Taxonomy" id="1236609"/>
    <lineage>
        <taxon>Bacteria</taxon>
        <taxon>Bacillati</taxon>
        <taxon>Actinomycetota</taxon>
        <taxon>Actinomycetes</taxon>
        <taxon>Mycobacteriales</taxon>
        <taxon>Mycobacteriaceae</taxon>
        <taxon>Mycobacterium</taxon>
    </lineage>
</organism>
<evidence type="ECO:0000313" key="4">
    <source>
        <dbReference type="Proteomes" id="UP000198875"/>
    </source>
</evidence>
<dbReference type="InterPro" id="IPR002347">
    <property type="entry name" value="SDR_fam"/>
</dbReference>
<dbReference type="PANTHER" id="PTHR43180">
    <property type="entry name" value="3-OXOACYL-(ACYL-CARRIER-PROTEIN) REDUCTASE (AFU_ORTHOLOGUE AFUA_6G11210)"/>
    <property type="match status" value="1"/>
</dbReference>
<accession>A0A0U0W4G8</accession>
<protein>
    <submittedName>
        <fullName evidence="3">Short-chain dehydrogenase</fullName>
    </submittedName>
</protein>
<dbReference type="Pfam" id="PF13561">
    <property type="entry name" value="adh_short_C2"/>
    <property type="match status" value="1"/>
</dbReference>
<keyword evidence="2" id="KW-0560">Oxidoreductase</keyword>
<dbReference type="Proteomes" id="UP000198875">
    <property type="component" value="Unassembled WGS sequence"/>
</dbReference>
<name>A0A0U0W4G8_MYCBE</name>